<dbReference type="AlphaFoldDB" id="A0AAV4EIP2"/>
<evidence type="ECO:0000313" key="3">
    <source>
        <dbReference type="Proteomes" id="UP000762676"/>
    </source>
</evidence>
<name>A0AAV4EIP2_9GAST</name>
<feature type="compositionally biased region" description="Polar residues" evidence="1">
    <location>
        <begin position="111"/>
        <end position="132"/>
    </location>
</feature>
<gene>
    <name evidence="2" type="ORF">ElyMa_003536400</name>
</gene>
<keyword evidence="3" id="KW-1185">Reference proteome</keyword>
<dbReference type="Proteomes" id="UP000762676">
    <property type="component" value="Unassembled WGS sequence"/>
</dbReference>
<sequence length="437" mass="49185">MEKEINHSDAACSQKVLPGIPLDKSNGSSSTRFALPQRGLIITQPITTLEITPIISFSNATDKRSEATRAPMPDQVQAVPLRPLKKAPTLQKLKSQIMQEPAVDSKASRFGSETLTPSLNETTDPEDSTSVTDLDKEMAQRSYEKVNFRNTYYLDTSRQLLGNKNAGCHDIVLQADAKADEPRVSKDRDEEVYGKYQRYHDNNISEHFIQNGTSKDKLNISNHQTLLDSLRWENNITLYKRQLGVSKDRNFFESLKKKRCFDKENADSMPRNSVESVQKAAGFDIDRIKPLERDLQDTGLGGKDSHLVLPYLEPGTRRPHQPTMPYKHGSIFPQRKLPFISRLEILEELFFSRTSNAQSMLPHDDVHPELDISLPEVTISTAGNVSSLHSSCCSPTSQVAEEYGLHRLSVSIRHAYNCQLPSLDSVTIENKAVNKHN</sequence>
<organism evidence="2 3">
    <name type="scientific">Elysia marginata</name>
    <dbReference type="NCBI Taxonomy" id="1093978"/>
    <lineage>
        <taxon>Eukaryota</taxon>
        <taxon>Metazoa</taxon>
        <taxon>Spiralia</taxon>
        <taxon>Lophotrochozoa</taxon>
        <taxon>Mollusca</taxon>
        <taxon>Gastropoda</taxon>
        <taxon>Heterobranchia</taxon>
        <taxon>Euthyneura</taxon>
        <taxon>Panpulmonata</taxon>
        <taxon>Sacoglossa</taxon>
        <taxon>Placobranchoidea</taxon>
        <taxon>Plakobranchidae</taxon>
        <taxon>Elysia</taxon>
    </lineage>
</organism>
<evidence type="ECO:0008006" key="4">
    <source>
        <dbReference type="Google" id="ProtNLM"/>
    </source>
</evidence>
<protein>
    <recommendedName>
        <fullName evidence="4">Protein phosphatase 1 regulatory subunit 35 C-terminal domain-containing protein</fullName>
    </recommendedName>
</protein>
<dbReference type="EMBL" id="BMAT01007240">
    <property type="protein sequence ID" value="GFR60601.1"/>
    <property type="molecule type" value="Genomic_DNA"/>
</dbReference>
<comment type="caution">
    <text evidence="2">The sequence shown here is derived from an EMBL/GenBank/DDBJ whole genome shotgun (WGS) entry which is preliminary data.</text>
</comment>
<accession>A0AAV4EIP2</accession>
<feature type="region of interest" description="Disordered" evidence="1">
    <location>
        <begin position="97"/>
        <end position="133"/>
    </location>
</feature>
<evidence type="ECO:0000256" key="1">
    <source>
        <dbReference type="SAM" id="MobiDB-lite"/>
    </source>
</evidence>
<reference evidence="2 3" key="1">
    <citation type="journal article" date="2021" name="Elife">
        <title>Chloroplast acquisition without the gene transfer in kleptoplastic sea slugs, Plakobranchus ocellatus.</title>
        <authorList>
            <person name="Maeda T."/>
            <person name="Takahashi S."/>
            <person name="Yoshida T."/>
            <person name="Shimamura S."/>
            <person name="Takaki Y."/>
            <person name="Nagai Y."/>
            <person name="Toyoda A."/>
            <person name="Suzuki Y."/>
            <person name="Arimoto A."/>
            <person name="Ishii H."/>
            <person name="Satoh N."/>
            <person name="Nishiyama T."/>
            <person name="Hasebe M."/>
            <person name="Maruyama T."/>
            <person name="Minagawa J."/>
            <person name="Obokata J."/>
            <person name="Shigenobu S."/>
        </authorList>
    </citation>
    <scope>NUCLEOTIDE SEQUENCE [LARGE SCALE GENOMIC DNA]</scope>
</reference>
<proteinExistence type="predicted"/>
<evidence type="ECO:0000313" key="2">
    <source>
        <dbReference type="EMBL" id="GFR60601.1"/>
    </source>
</evidence>